<protein>
    <submittedName>
        <fullName evidence="1">MarR family transcriptional regulator</fullName>
    </submittedName>
</protein>
<dbReference type="Proteomes" id="UP000257706">
    <property type="component" value="Unassembled WGS sequence"/>
</dbReference>
<evidence type="ECO:0000313" key="2">
    <source>
        <dbReference type="Proteomes" id="UP000257706"/>
    </source>
</evidence>
<dbReference type="Gene3D" id="1.10.10.10">
    <property type="entry name" value="Winged helix-like DNA-binding domain superfamily/Winged helix DNA-binding domain"/>
    <property type="match status" value="1"/>
</dbReference>
<gene>
    <name evidence="1" type="ORF">DCK97_17340</name>
</gene>
<accession>A0A3B9IMT2</accession>
<evidence type="ECO:0000313" key="1">
    <source>
        <dbReference type="EMBL" id="HAE49184.1"/>
    </source>
</evidence>
<organism evidence="1 2">
    <name type="scientific">Tistrella mobilis</name>
    <dbReference type="NCBI Taxonomy" id="171437"/>
    <lineage>
        <taxon>Bacteria</taxon>
        <taxon>Pseudomonadati</taxon>
        <taxon>Pseudomonadota</taxon>
        <taxon>Alphaproteobacteria</taxon>
        <taxon>Geminicoccales</taxon>
        <taxon>Geminicoccaceae</taxon>
        <taxon>Tistrella</taxon>
    </lineage>
</organism>
<name>A0A3B9IMT2_9PROT</name>
<sequence length="57" mass="6062">LTPAGRELAERLGGDLTTLRESIFRGVADADLAVTLKVMAQVEANLRDAAPGRMRAP</sequence>
<feature type="non-terminal residue" evidence="1">
    <location>
        <position position="1"/>
    </location>
</feature>
<reference evidence="1 2" key="1">
    <citation type="journal article" date="2018" name="Nat. Biotechnol.">
        <title>A standardized bacterial taxonomy based on genome phylogeny substantially revises the tree of life.</title>
        <authorList>
            <person name="Parks D.H."/>
            <person name="Chuvochina M."/>
            <person name="Waite D.W."/>
            <person name="Rinke C."/>
            <person name="Skarshewski A."/>
            <person name="Chaumeil P.A."/>
            <person name="Hugenholtz P."/>
        </authorList>
    </citation>
    <scope>NUCLEOTIDE SEQUENCE [LARGE SCALE GENOMIC DNA]</scope>
    <source>
        <strain evidence="1">UBA8739</strain>
    </source>
</reference>
<comment type="caution">
    <text evidence="1">The sequence shown here is derived from an EMBL/GenBank/DDBJ whole genome shotgun (WGS) entry which is preliminary data.</text>
</comment>
<proteinExistence type="predicted"/>
<dbReference type="InterPro" id="IPR036388">
    <property type="entry name" value="WH-like_DNA-bd_sf"/>
</dbReference>
<dbReference type="AlphaFoldDB" id="A0A3B9IMT2"/>
<dbReference type="EMBL" id="DMAI01000283">
    <property type="protein sequence ID" value="HAE49184.1"/>
    <property type="molecule type" value="Genomic_DNA"/>
</dbReference>